<keyword evidence="3" id="KW-1185">Reference proteome</keyword>
<dbReference type="RefSeq" id="XP_018185300.1">
    <property type="nucleotide sequence ID" value="XM_018335479.1"/>
</dbReference>
<feature type="region of interest" description="Disordered" evidence="1">
    <location>
        <begin position="38"/>
        <end position="73"/>
    </location>
</feature>
<dbReference type="AlphaFoldDB" id="A0A164ZZK6"/>
<evidence type="ECO:0000313" key="2">
    <source>
        <dbReference type="EMBL" id="KZF19745.1"/>
    </source>
</evidence>
<dbReference type="InParanoid" id="A0A164ZZK6"/>
<protein>
    <submittedName>
        <fullName evidence="2">Uncharacterized protein</fullName>
    </submittedName>
</protein>
<dbReference type="EMBL" id="KV407465">
    <property type="protein sequence ID" value="KZF19745.1"/>
    <property type="molecule type" value="Genomic_DNA"/>
</dbReference>
<sequence length="206" mass="21904">MTGPGAPNDITAVATVSNIPTGTPHAISSGHNKLTEWDGTAPAPAFSSSSDENSLIRTLPESTSTRSRPNFHVQTPLPASELIDCFDIAEKKLTTSKLEAHRVSCYWIPSISGFIPGPGGQATPIHSRQNSCQGFGRPVLYKSNSSTTSTRTQPSSSVSRLPLLRTISSSFAELSFPATRPSAMATQEGVNAQRATALLRQAILQR</sequence>
<reference evidence="2 3" key="1">
    <citation type="journal article" date="2016" name="Fungal Biol.">
        <title>The genome of Xylona heveae provides a window into fungal endophytism.</title>
        <authorList>
            <person name="Gazis R."/>
            <person name="Kuo A."/>
            <person name="Riley R."/>
            <person name="LaButti K."/>
            <person name="Lipzen A."/>
            <person name="Lin J."/>
            <person name="Amirebrahimi M."/>
            <person name="Hesse C.N."/>
            <person name="Spatafora J.W."/>
            <person name="Henrissat B."/>
            <person name="Hainaut M."/>
            <person name="Grigoriev I.V."/>
            <person name="Hibbett D.S."/>
        </authorList>
    </citation>
    <scope>NUCLEOTIDE SEQUENCE [LARGE SCALE GENOMIC DNA]</scope>
    <source>
        <strain evidence="2 3">TC161</strain>
    </source>
</reference>
<proteinExistence type="predicted"/>
<feature type="compositionally biased region" description="Polar residues" evidence="1">
    <location>
        <begin position="46"/>
        <end position="68"/>
    </location>
</feature>
<evidence type="ECO:0000313" key="3">
    <source>
        <dbReference type="Proteomes" id="UP000076632"/>
    </source>
</evidence>
<dbReference type="Proteomes" id="UP000076632">
    <property type="component" value="Unassembled WGS sequence"/>
</dbReference>
<accession>A0A164ZZK6</accession>
<dbReference type="GeneID" id="28900616"/>
<organism evidence="2 3">
    <name type="scientific">Xylona heveae (strain CBS 132557 / TC161)</name>
    <dbReference type="NCBI Taxonomy" id="1328760"/>
    <lineage>
        <taxon>Eukaryota</taxon>
        <taxon>Fungi</taxon>
        <taxon>Dikarya</taxon>
        <taxon>Ascomycota</taxon>
        <taxon>Pezizomycotina</taxon>
        <taxon>Xylonomycetes</taxon>
        <taxon>Xylonales</taxon>
        <taxon>Xylonaceae</taxon>
        <taxon>Xylona</taxon>
    </lineage>
</organism>
<gene>
    <name evidence="2" type="ORF">L228DRAFT_271065</name>
</gene>
<evidence type="ECO:0000256" key="1">
    <source>
        <dbReference type="SAM" id="MobiDB-lite"/>
    </source>
</evidence>
<name>A0A164ZZK6_XYLHT</name>